<dbReference type="RefSeq" id="WP_055143599.1">
    <property type="nucleotide sequence ID" value="NZ_JXSZ01000005.1"/>
</dbReference>
<evidence type="ECO:0000313" key="2">
    <source>
        <dbReference type="Proteomes" id="UP000050454"/>
    </source>
</evidence>
<dbReference type="AlphaFoldDB" id="A0A0P7BF15"/>
<proteinExistence type="predicted"/>
<accession>A0A0P7BF15</accession>
<sequence length="129" mass="15647">MKDLTQDYIPELHKDHVEWKKKLAFYDDELRIYTKQLADISAKNTSHDLKVMVEKFQNQFIIQKDEIDRLNHFINVNEDELEKEVISNPVAIEHRKMDDDKTLRERMEIFAPLFEELKSEFQEFARKTF</sequence>
<dbReference type="STRING" id="1605367.AFM12_01980"/>
<comment type="caution">
    <text evidence="1">The sequence shown here is derived from an EMBL/GenBank/DDBJ whole genome shotgun (WGS) entry which is preliminary data.</text>
</comment>
<organism evidence="1 2">
    <name type="scientific">Jiulongibacter sediminis</name>
    <dbReference type="NCBI Taxonomy" id="1605367"/>
    <lineage>
        <taxon>Bacteria</taxon>
        <taxon>Pseudomonadati</taxon>
        <taxon>Bacteroidota</taxon>
        <taxon>Cytophagia</taxon>
        <taxon>Cytophagales</taxon>
        <taxon>Leadbetterellaceae</taxon>
        <taxon>Jiulongibacter</taxon>
    </lineage>
</organism>
<evidence type="ECO:0000313" key="1">
    <source>
        <dbReference type="EMBL" id="KPM49408.1"/>
    </source>
</evidence>
<dbReference type="Proteomes" id="UP000050454">
    <property type="component" value="Unassembled WGS sequence"/>
</dbReference>
<dbReference type="EMBL" id="LGTQ01000005">
    <property type="protein sequence ID" value="KPM49408.1"/>
    <property type="molecule type" value="Genomic_DNA"/>
</dbReference>
<reference evidence="1 2" key="1">
    <citation type="submission" date="2015-07" db="EMBL/GenBank/DDBJ databases">
        <title>The draft genome sequence of Leadbetterella sp. JN14-9.</title>
        <authorList>
            <person name="Liu Y."/>
            <person name="Du J."/>
            <person name="Shao Z."/>
        </authorList>
    </citation>
    <scope>NUCLEOTIDE SEQUENCE [LARGE SCALE GENOMIC DNA]</scope>
    <source>
        <strain evidence="1 2">JN14-9</strain>
    </source>
</reference>
<gene>
    <name evidence="1" type="ORF">AFM12_01980</name>
</gene>
<keyword evidence="2" id="KW-1185">Reference proteome</keyword>
<protein>
    <submittedName>
        <fullName evidence="1">Uncharacterized protein</fullName>
    </submittedName>
</protein>
<dbReference type="OrthoDB" id="680366at2"/>
<name>A0A0P7BF15_9BACT</name>